<accession>A0A9Q0JWV1</accession>
<dbReference type="PANTHER" id="PTHR33512:SF1">
    <property type="entry name" value="PROTEIN, PUTATIVE (DUF1191)-RELATED"/>
    <property type="match status" value="1"/>
</dbReference>
<dbReference type="InterPro" id="IPR010605">
    <property type="entry name" value="DUF1191"/>
</dbReference>
<protein>
    <submittedName>
        <fullName evidence="3">Uncharacterized protein</fullName>
    </submittedName>
</protein>
<dbReference type="GO" id="GO:0016020">
    <property type="term" value="C:membrane"/>
    <property type="evidence" value="ECO:0007669"/>
    <property type="project" value="TreeGrafter"/>
</dbReference>
<gene>
    <name evidence="3" type="ORF">NE237_030297</name>
</gene>
<dbReference type="PANTHER" id="PTHR33512">
    <property type="entry name" value="PROTEIN, PUTATIVE (DUF1191)-RELATED"/>
    <property type="match status" value="1"/>
</dbReference>
<organism evidence="3 4">
    <name type="scientific">Protea cynaroides</name>
    <dbReference type="NCBI Taxonomy" id="273540"/>
    <lineage>
        <taxon>Eukaryota</taxon>
        <taxon>Viridiplantae</taxon>
        <taxon>Streptophyta</taxon>
        <taxon>Embryophyta</taxon>
        <taxon>Tracheophyta</taxon>
        <taxon>Spermatophyta</taxon>
        <taxon>Magnoliopsida</taxon>
        <taxon>Proteales</taxon>
        <taxon>Proteaceae</taxon>
        <taxon>Protea</taxon>
    </lineage>
</organism>
<comment type="caution">
    <text evidence="3">The sequence shown here is derived from an EMBL/GenBank/DDBJ whole genome shotgun (WGS) entry which is preliminary data.</text>
</comment>
<evidence type="ECO:0000256" key="1">
    <source>
        <dbReference type="SAM" id="MobiDB-lite"/>
    </source>
</evidence>
<name>A0A9Q0JWV1_9MAGN</name>
<dbReference type="OrthoDB" id="1101105at2759"/>
<feature type="chain" id="PRO_5040106308" evidence="2">
    <location>
        <begin position="28"/>
        <end position="324"/>
    </location>
</feature>
<feature type="region of interest" description="Disordered" evidence="1">
    <location>
        <begin position="263"/>
        <end position="324"/>
    </location>
</feature>
<dbReference type="AlphaFoldDB" id="A0A9Q0JWV1"/>
<keyword evidence="4" id="KW-1185">Reference proteome</keyword>
<dbReference type="Pfam" id="PF06697">
    <property type="entry name" value="DUF1191"/>
    <property type="match status" value="1"/>
</dbReference>
<keyword evidence="2" id="KW-0732">Signal</keyword>
<evidence type="ECO:0000313" key="4">
    <source>
        <dbReference type="Proteomes" id="UP001141806"/>
    </source>
</evidence>
<dbReference type="EMBL" id="JAMYWD010000012">
    <property type="protein sequence ID" value="KAJ4953465.1"/>
    <property type="molecule type" value="Genomic_DNA"/>
</dbReference>
<reference evidence="3" key="1">
    <citation type="journal article" date="2023" name="Plant J.">
        <title>The genome of the king protea, Protea cynaroides.</title>
        <authorList>
            <person name="Chang J."/>
            <person name="Duong T.A."/>
            <person name="Schoeman C."/>
            <person name="Ma X."/>
            <person name="Roodt D."/>
            <person name="Barker N."/>
            <person name="Li Z."/>
            <person name="Van de Peer Y."/>
            <person name="Mizrachi E."/>
        </authorList>
    </citation>
    <scope>NUCLEOTIDE SEQUENCE</scope>
    <source>
        <tissue evidence="3">Young leaves</tissue>
    </source>
</reference>
<dbReference type="Proteomes" id="UP001141806">
    <property type="component" value="Unassembled WGS sequence"/>
</dbReference>
<feature type="compositionally biased region" description="Basic residues" evidence="1">
    <location>
        <begin position="309"/>
        <end position="324"/>
    </location>
</feature>
<proteinExistence type="predicted"/>
<sequence length="324" mass="36348">MGSLFFLTLRVDFLVFLAFSLWNVINSQGFDTAQLLDHVVRDHAFLSYTGHTKTGSLYTVHLPENFSDIEADTVRFRCGSLRRYGAQIREFHLAMGIAVRPCEERVVVIRQNLGNNWSSIYYYNFNFSGYQLVSPVLGLLAYNSADLDSRIEIFAGERPIRIDFSGVSRIKTPGLKALCASFNSDGTVSLSEQVSSNVCITRGDGHFALVIAPTLPKTKGRLSRWKVLVGSIIGEMERRAYEEEALQMSMVGHVRAPTAAVTRTLPTLEHRNGGDDQDGQRSPSVVYGCCKGRSRSQEERGELLSPGKQRQKTTTKKKRKRQMR</sequence>
<evidence type="ECO:0000313" key="3">
    <source>
        <dbReference type="EMBL" id="KAJ4953465.1"/>
    </source>
</evidence>
<feature type="signal peptide" evidence="2">
    <location>
        <begin position="1"/>
        <end position="27"/>
    </location>
</feature>
<evidence type="ECO:0000256" key="2">
    <source>
        <dbReference type="SAM" id="SignalP"/>
    </source>
</evidence>